<dbReference type="AlphaFoldDB" id="A0A937D6Z6"/>
<organism evidence="2 3">
    <name type="scientific">Ramlibacter aurantiacus</name>
    <dbReference type="NCBI Taxonomy" id="2801330"/>
    <lineage>
        <taxon>Bacteria</taxon>
        <taxon>Pseudomonadati</taxon>
        <taxon>Pseudomonadota</taxon>
        <taxon>Betaproteobacteria</taxon>
        <taxon>Burkholderiales</taxon>
        <taxon>Comamonadaceae</taxon>
        <taxon>Ramlibacter</taxon>
    </lineage>
</organism>
<dbReference type="InterPro" id="IPR050266">
    <property type="entry name" value="AB_hydrolase_sf"/>
</dbReference>
<accession>A0A937D6Z6</accession>
<keyword evidence="3" id="KW-1185">Reference proteome</keyword>
<evidence type="ECO:0000313" key="2">
    <source>
        <dbReference type="EMBL" id="MBL0422812.1"/>
    </source>
</evidence>
<evidence type="ECO:0000259" key="1">
    <source>
        <dbReference type="Pfam" id="PF00561"/>
    </source>
</evidence>
<dbReference type="Proteomes" id="UP000613011">
    <property type="component" value="Unassembled WGS sequence"/>
</dbReference>
<sequence length="269" mass="29045">MGDPSRLHFIDGPACRLAVHQWGDPAAPAVVMNHSILASSRMWDDQARLLASRGYQVLCLDTRGHGQSDAAAPPYRTEDLAADTLRVLDAFGVERAHYVGLSLGGMTGFALGIEHGERLRSLCICDARADTPPAMTGMWDERITAAQAQGCASLARVTLERWFGPAFIARAPEVVRSLEQAIAQTQVDGFVGCARAIQQLDHLRRVGEIRVPTTFIVGADDGPLPQAMRDLQALVPGARLEVIEDAGHLPNVEQPAAFNAALVRHFEAL</sequence>
<dbReference type="InterPro" id="IPR000073">
    <property type="entry name" value="AB_hydrolase_1"/>
</dbReference>
<gene>
    <name evidence="2" type="ORF">JI739_20925</name>
</gene>
<comment type="caution">
    <text evidence="2">The sequence shown here is derived from an EMBL/GenBank/DDBJ whole genome shotgun (WGS) entry which is preliminary data.</text>
</comment>
<keyword evidence="2" id="KW-0378">Hydrolase</keyword>
<dbReference type="SUPFAM" id="SSF53474">
    <property type="entry name" value="alpha/beta-Hydrolases"/>
    <property type="match status" value="1"/>
</dbReference>
<dbReference type="PRINTS" id="PR00111">
    <property type="entry name" value="ABHYDROLASE"/>
</dbReference>
<protein>
    <submittedName>
        <fullName evidence="2">Alpha/beta fold hydrolase</fullName>
    </submittedName>
</protein>
<dbReference type="Pfam" id="PF00561">
    <property type="entry name" value="Abhydrolase_1"/>
    <property type="match status" value="1"/>
</dbReference>
<proteinExistence type="predicted"/>
<dbReference type="PRINTS" id="PR00412">
    <property type="entry name" value="EPOXHYDRLASE"/>
</dbReference>
<dbReference type="InterPro" id="IPR000639">
    <property type="entry name" value="Epox_hydrolase-like"/>
</dbReference>
<dbReference type="PANTHER" id="PTHR43798">
    <property type="entry name" value="MONOACYLGLYCEROL LIPASE"/>
    <property type="match status" value="1"/>
</dbReference>
<reference evidence="2" key="1">
    <citation type="submission" date="2021-01" db="EMBL/GenBank/DDBJ databases">
        <title>Ramlibacter sp. strain AW1 16S ribosomal RNA gene Genome sequencing and assembly.</title>
        <authorList>
            <person name="Kang M."/>
        </authorList>
    </citation>
    <scope>NUCLEOTIDE SEQUENCE</scope>
    <source>
        <strain evidence="2">AW1</strain>
    </source>
</reference>
<feature type="domain" description="AB hydrolase-1" evidence="1">
    <location>
        <begin position="28"/>
        <end position="254"/>
    </location>
</feature>
<dbReference type="RefSeq" id="WP_201685955.1">
    <property type="nucleotide sequence ID" value="NZ_JAEQNA010000010.1"/>
</dbReference>
<dbReference type="Gene3D" id="3.40.50.1820">
    <property type="entry name" value="alpha/beta hydrolase"/>
    <property type="match status" value="1"/>
</dbReference>
<evidence type="ECO:0000313" key="3">
    <source>
        <dbReference type="Proteomes" id="UP000613011"/>
    </source>
</evidence>
<dbReference type="GO" id="GO:0016787">
    <property type="term" value="F:hydrolase activity"/>
    <property type="evidence" value="ECO:0007669"/>
    <property type="project" value="UniProtKB-KW"/>
</dbReference>
<name>A0A937D6Z6_9BURK</name>
<dbReference type="EMBL" id="JAEQNA010000010">
    <property type="protein sequence ID" value="MBL0422812.1"/>
    <property type="molecule type" value="Genomic_DNA"/>
</dbReference>
<dbReference type="InterPro" id="IPR029058">
    <property type="entry name" value="AB_hydrolase_fold"/>
</dbReference>